<keyword evidence="2" id="KW-1185">Reference proteome</keyword>
<sequence>MNITLTTHKGEARVDSRLIAEQLGNQHKASMSLVDRYAAKFRRFGVLPFQMEKPAAGSAGGRPERYALLNEDQCYYLLSLSRNTETVVDLKADLIAAFREARDRASVTDAQYLPLYHAMHAEVATLAQRAKECGSSTPEQIFHINANKALNVAMGIASGERGMLTIEQRLLLTSLQAVYRRHLHDSLERGDDHREAGRQAKNAVLAYVATAGGLLLGGKAA</sequence>
<name>A0ABV7APN1_9GAMM</name>
<gene>
    <name evidence="1" type="ORF">ACFOJE_02050</name>
</gene>
<dbReference type="InterPro" id="IPR014054">
    <property type="entry name" value="Phage_regulatory_Rha"/>
</dbReference>
<proteinExistence type="predicted"/>
<evidence type="ECO:0000313" key="1">
    <source>
        <dbReference type="EMBL" id="MFC2970998.1"/>
    </source>
</evidence>
<dbReference type="EMBL" id="JBHRSJ010000001">
    <property type="protein sequence ID" value="MFC2970998.1"/>
    <property type="molecule type" value="Genomic_DNA"/>
</dbReference>
<protein>
    <submittedName>
        <fullName evidence="1">Rha family transcriptional regulator</fullName>
    </submittedName>
</protein>
<evidence type="ECO:0000313" key="2">
    <source>
        <dbReference type="Proteomes" id="UP001595457"/>
    </source>
</evidence>
<organism evidence="1 2">
    <name type="scientific">Azotobacter bryophylli</name>
    <dbReference type="NCBI Taxonomy" id="1986537"/>
    <lineage>
        <taxon>Bacteria</taxon>
        <taxon>Pseudomonadati</taxon>
        <taxon>Pseudomonadota</taxon>
        <taxon>Gammaproteobacteria</taxon>
        <taxon>Pseudomonadales</taxon>
        <taxon>Pseudomonadaceae</taxon>
        <taxon>Azotobacter</taxon>
    </lineage>
</organism>
<comment type="caution">
    <text evidence="1">The sequence shown here is derived from an EMBL/GenBank/DDBJ whole genome shotgun (WGS) entry which is preliminary data.</text>
</comment>
<dbReference type="RefSeq" id="WP_377812569.1">
    <property type="nucleotide sequence ID" value="NZ_JBHRSJ010000001.1"/>
</dbReference>
<dbReference type="Pfam" id="PF09669">
    <property type="entry name" value="Phage_pRha"/>
    <property type="match status" value="1"/>
</dbReference>
<reference evidence="2" key="1">
    <citation type="journal article" date="2019" name="Int. J. Syst. Evol. Microbiol.">
        <title>The Global Catalogue of Microorganisms (GCM) 10K type strain sequencing project: providing services to taxonomists for standard genome sequencing and annotation.</title>
        <authorList>
            <consortium name="The Broad Institute Genomics Platform"/>
            <consortium name="The Broad Institute Genome Sequencing Center for Infectious Disease"/>
            <person name="Wu L."/>
            <person name="Ma J."/>
        </authorList>
    </citation>
    <scope>NUCLEOTIDE SEQUENCE [LARGE SCALE GENOMIC DNA]</scope>
    <source>
        <strain evidence="2">KCTC 62195</strain>
    </source>
</reference>
<dbReference type="Proteomes" id="UP001595457">
    <property type="component" value="Unassembled WGS sequence"/>
</dbReference>
<accession>A0ABV7APN1</accession>